<protein>
    <submittedName>
        <fullName evidence="2">Uncharacterized protein</fullName>
    </submittedName>
</protein>
<proteinExistence type="predicted"/>
<gene>
    <name evidence="2" type="ORF">CCH79_00005904</name>
</gene>
<comment type="caution">
    <text evidence="2">The sequence shown here is derived from an EMBL/GenBank/DDBJ whole genome shotgun (WGS) entry which is preliminary data.</text>
</comment>
<feature type="region of interest" description="Disordered" evidence="1">
    <location>
        <begin position="1"/>
        <end position="27"/>
    </location>
</feature>
<feature type="compositionally biased region" description="Basic and acidic residues" evidence="1">
    <location>
        <begin position="133"/>
        <end position="147"/>
    </location>
</feature>
<dbReference type="EMBL" id="NHOQ01001578">
    <property type="protein sequence ID" value="PWA23703.1"/>
    <property type="molecule type" value="Genomic_DNA"/>
</dbReference>
<accession>A0A315VW85</accession>
<reference evidence="2 3" key="1">
    <citation type="journal article" date="2018" name="G3 (Bethesda)">
        <title>A High-Quality Reference Genome for the Invasive Mosquitofish Gambusia affinis Using a Chicago Library.</title>
        <authorList>
            <person name="Hoffberg S.L."/>
            <person name="Troendle N.J."/>
            <person name="Glenn T.C."/>
            <person name="Mahmud O."/>
            <person name="Louha S."/>
            <person name="Chalopin D."/>
            <person name="Bennetzen J.L."/>
            <person name="Mauricio R."/>
        </authorList>
    </citation>
    <scope>NUCLEOTIDE SEQUENCE [LARGE SCALE GENOMIC DNA]</scope>
    <source>
        <strain evidence="2">NE01/NJP1002.9</strain>
        <tissue evidence="2">Muscle</tissue>
    </source>
</reference>
<name>A0A315VW85_GAMAF</name>
<organism evidence="2 3">
    <name type="scientific">Gambusia affinis</name>
    <name type="common">Western mosquitofish</name>
    <name type="synonym">Heterandria affinis</name>
    <dbReference type="NCBI Taxonomy" id="33528"/>
    <lineage>
        <taxon>Eukaryota</taxon>
        <taxon>Metazoa</taxon>
        <taxon>Chordata</taxon>
        <taxon>Craniata</taxon>
        <taxon>Vertebrata</taxon>
        <taxon>Euteleostomi</taxon>
        <taxon>Actinopterygii</taxon>
        <taxon>Neopterygii</taxon>
        <taxon>Teleostei</taxon>
        <taxon>Neoteleostei</taxon>
        <taxon>Acanthomorphata</taxon>
        <taxon>Ovalentaria</taxon>
        <taxon>Atherinomorphae</taxon>
        <taxon>Cyprinodontiformes</taxon>
        <taxon>Poeciliidae</taxon>
        <taxon>Poeciliinae</taxon>
        <taxon>Gambusia</taxon>
    </lineage>
</organism>
<keyword evidence="3" id="KW-1185">Reference proteome</keyword>
<feature type="region of interest" description="Disordered" evidence="1">
    <location>
        <begin position="183"/>
        <end position="202"/>
    </location>
</feature>
<feature type="region of interest" description="Disordered" evidence="1">
    <location>
        <begin position="123"/>
        <end position="149"/>
    </location>
</feature>
<sequence length="260" mass="28243">MVRLQAGIHSPVSRRHQHSLLHQPDKSSGGIWLGSGFDPRTSKTVNKNISFAVVRVERRVCSLRQGGEVVAWYRRVRWLDLAVFSEVVIVAWYQRHRSLPVSLGSALQVLLTPPEGDALAALGEPQNVSQIDEGGRRHEDDLQHPKADVGNGEGDVVADVLATGLLGVAGEPRLLVAPHLLGGGAEDEDAEDEQDSEPDLSDHSGVLLGFFQKLSQQVPVSHGCVRVHGAVMFCRQASVWRLIRGPSSDALEWTGKAKSV</sequence>
<dbReference type="AlphaFoldDB" id="A0A315VW85"/>
<evidence type="ECO:0000256" key="1">
    <source>
        <dbReference type="SAM" id="MobiDB-lite"/>
    </source>
</evidence>
<feature type="compositionally biased region" description="Acidic residues" evidence="1">
    <location>
        <begin position="185"/>
        <end position="199"/>
    </location>
</feature>
<dbReference type="Proteomes" id="UP000250572">
    <property type="component" value="Unassembled WGS sequence"/>
</dbReference>
<evidence type="ECO:0000313" key="3">
    <source>
        <dbReference type="Proteomes" id="UP000250572"/>
    </source>
</evidence>
<evidence type="ECO:0000313" key="2">
    <source>
        <dbReference type="EMBL" id="PWA23703.1"/>
    </source>
</evidence>